<dbReference type="InterPro" id="IPR013783">
    <property type="entry name" value="Ig-like_fold"/>
</dbReference>
<dbReference type="OrthoDB" id="9809670at2"/>
<feature type="coiled-coil region" evidence="1">
    <location>
        <begin position="773"/>
        <end position="831"/>
    </location>
</feature>
<name>A0A386HSX9_9BACT</name>
<dbReference type="InterPro" id="IPR016032">
    <property type="entry name" value="Sig_transdc_resp-reg_C-effctor"/>
</dbReference>
<keyword evidence="2" id="KW-0812">Transmembrane</keyword>
<dbReference type="AlphaFoldDB" id="A0A386HSX9"/>
<dbReference type="Gene3D" id="2.130.10.10">
    <property type="entry name" value="YVTN repeat-like/Quinoprotein amine dehydrogenase"/>
    <property type="match status" value="2"/>
</dbReference>
<accession>A0A386HSX9</accession>
<keyword evidence="2" id="KW-1133">Transmembrane helix</keyword>
<dbReference type="InterPro" id="IPR036388">
    <property type="entry name" value="WH-like_DNA-bd_sf"/>
</dbReference>
<dbReference type="Proteomes" id="UP000266118">
    <property type="component" value="Chromosome"/>
</dbReference>
<proteinExistence type="predicted"/>
<evidence type="ECO:0000313" key="4">
    <source>
        <dbReference type="Proteomes" id="UP000266118"/>
    </source>
</evidence>
<organism evidence="3 4">
    <name type="scientific">Arachidicoccus soli</name>
    <dbReference type="NCBI Taxonomy" id="2341117"/>
    <lineage>
        <taxon>Bacteria</taxon>
        <taxon>Pseudomonadati</taxon>
        <taxon>Bacteroidota</taxon>
        <taxon>Chitinophagia</taxon>
        <taxon>Chitinophagales</taxon>
        <taxon>Chitinophagaceae</taxon>
        <taxon>Arachidicoccus</taxon>
    </lineage>
</organism>
<reference evidence="3 4" key="1">
    <citation type="submission" date="2018-09" db="EMBL/GenBank/DDBJ databases">
        <title>Arachidicoccus sp. nov., a bacterium isolated from soil.</title>
        <authorList>
            <person name="Weon H.-Y."/>
            <person name="Kwon S.-W."/>
            <person name="Lee S.A."/>
        </authorList>
    </citation>
    <scope>NUCLEOTIDE SEQUENCE [LARGE SCALE GENOMIC DNA]</scope>
    <source>
        <strain evidence="3 4">KIS59-12</strain>
    </source>
</reference>
<dbReference type="GO" id="GO:0003677">
    <property type="term" value="F:DNA binding"/>
    <property type="evidence" value="ECO:0007669"/>
    <property type="project" value="InterPro"/>
</dbReference>
<dbReference type="KEGG" id="ark:D6B99_14845"/>
<keyword evidence="4" id="KW-1185">Reference proteome</keyword>
<evidence type="ECO:0000313" key="3">
    <source>
        <dbReference type="EMBL" id="AYD48769.1"/>
    </source>
</evidence>
<dbReference type="SUPFAM" id="SSF50998">
    <property type="entry name" value="Quinoprotein alcohol dehydrogenase-like"/>
    <property type="match status" value="1"/>
</dbReference>
<keyword evidence="1" id="KW-0175">Coiled coil</keyword>
<evidence type="ECO:0000256" key="1">
    <source>
        <dbReference type="SAM" id="Coils"/>
    </source>
</evidence>
<feature type="transmembrane region" description="Helical" evidence="2">
    <location>
        <begin position="727"/>
        <end position="751"/>
    </location>
</feature>
<dbReference type="InterPro" id="IPR011047">
    <property type="entry name" value="Quinoprotein_ADH-like_sf"/>
</dbReference>
<dbReference type="InterPro" id="IPR015943">
    <property type="entry name" value="WD40/YVTN_repeat-like_dom_sf"/>
</dbReference>
<dbReference type="EMBL" id="CP032489">
    <property type="protein sequence ID" value="AYD48769.1"/>
    <property type="molecule type" value="Genomic_DNA"/>
</dbReference>
<keyword evidence="2" id="KW-0472">Membrane</keyword>
<evidence type="ECO:0008006" key="5">
    <source>
        <dbReference type="Google" id="ProtNLM"/>
    </source>
</evidence>
<dbReference type="Gene3D" id="2.60.40.10">
    <property type="entry name" value="Immunoglobulins"/>
    <property type="match status" value="1"/>
</dbReference>
<evidence type="ECO:0000256" key="2">
    <source>
        <dbReference type="SAM" id="Phobius"/>
    </source>
</evidence>
<dbReference type="Gene3D" id="1.10.10.10">
    <property type="entry name" value="Winged helix-like DNA-binding domain superfamily/Winged helix DNA-binding domain"/>
    <property type="match status" value="1"/>
</dbReference>
<dbReference type="GO" id="GO:0006355">
    <property type="term" value="P:regulation of DNA-templated transcription"/>
    <property type="evidence" value="ECO:0007669"/>
    <property type="project" value="InterPro"/>
</dbReference>
<dbReference type="SUPFAM" id="SSF46894">
    <property type="entry name" value="C-terminal effector domain of the bipartite response regulators"/>
    <property type="match status" value="1"/>
</dbReference>
<protein>
    <recommendedName>
        <fullName evidence="5">HTH luxR-type domain-containing protein</fullName>
    </recommendedName>
</protein>
<gene>
    <name evidence="3" type="ORF">D6B99_14845</name>
</gene>
<sequence>MLTNICSAQNEIKPEVINYPNSVYKAEGQNWAITQDENHLLYFANNLGMLVFGGQNWSLYELPEQKIIRSIASDQKGRIYTGAFGEFGYWEKQPFGVYAYHSLNKLITDSIFNEEEIWKIIPRQEDVLFQSFSHIYFYKNNEIRSIAAPGTIMFVFLVRDKYYVDVLGKGIYYLDENYKLEPLTNSNLLNNFKINFILPYANNSLLIGTEKNGIYMFDGNNYSFFYSEDNEYLKTNEINNGIQLNDNLYAIGTISGGLILMNAIGKTINKINQGNGLQNNTVLNLLKDDANNCWLALDRGISQVVLKSDVEYYNDIKGKIGTVYSMKVFQGYIYIASNHGLFRGRFTDLATFDIDNLERFANISNQAWDLKVIDNQLFCGNNSGTLVISGSNYKWLLTTSGGWDLEPLRVNKNILLQGTYNGIAVYRKNKTGWYFSNFLTGVGLFPIKKLCIDSSGLIYAMHAYKGAYVIKPSTDYSSAIVVRELSKSIGFPKDSRMSFFYYKNQVLLSSANGIFKYDFNENKLIPETYLKKDFQEYFTSKIIINDSVYGYWLVNGTGSVTYKNNKSGAFQLYPFNSKIFSLVSGAENIIPFTNEKSFICGEEGFAVINKNRFNSKSEFPAPIITEVFISNKSHYFSLNNNSIENDNQIYLKYSQNSILIKYELPVYFKDVKFSYSLSRNSNESWSEWITSSEKEFSNLNSGRYYFKVKSNLSDSIATIIIDIANPWYFSTVAKVLYLILFFAIMFLLYMWHKKRLDKQHNTLTLKLEEAVLMQMQKNENEILKIKQEQLSSEVVHKSEDLATLAMDLIKKKNVLKRIKEHLDELKTSKNQSTIQSQLQKLSKSLDRHIKDEQNEWHLFDNGFNKVHEEFFDKLLKLFPNLTAQDLRLAAYLKMNLTTKEIAPLLNISTRGVEIKRYRLRKKMNLDEHENLSDFMIRL</sequence>